<proteinExistence type="predicted"/>
<comment type="caution">
    <text evidence="1">The sequence shown here is derived from an EMBL/GenBank/DDBJ whole genome shotgun (WGS) entry which is preliminary data.</text>
</comment>
<name>A0ACB8BXD6_9AGAM</name>
<accession>A0ACB8BXD6</accession>
<dbReference type="EMBL" id="MU266334">
    <property type="protein sequence ID" value="KAH7930132.1"/>
    <property type="molecule type" value="Genomic_DNA"/>
</dbReference>
<dbReference type="Proteomes" id="UP000790709">
    <property type="component" value="Unassembled WGS sequence"/>
</dbReference>
<keyword evidence="2" id="KW-1185">Reference proteome</keyword>
<sequence>MPFPSFAASLRDFVACGQPASPDILKVFEECRKTSLNILIAFVALHSISGSTSLAAVTLVLLLYTLTLHLACGVGAIKELDSRILEAMNAVPGFGICAITCIELVYAVESTAVAVCLIALCFVPPTLALCQHTRLCIRKKGREHHLGSPKIADELETGSA</sequence>
<reference evidence="1" key="1">
    <citation type="journal article" date="2021" name="New Phytol.">
        <title>Evolutionary innovations through gain and loss of genes in the ectomycorrhizal Boletales.</title>
        <authorList>
            <person name="Wu G."/>
            <person name="Miyauchi S."/>
            <person name="Morin E."/>
            <person name="Kuo A."/>
            <person name="Drula E."/>
            <person name="Varga T."/>
            <person name="Kohler A."/>
            <person name="Feng B."/>
            <person name="Cao Y."/>
            <person name="Lipzen A."/>
            <person name="Daum C."/>
            <person name="Hundley H."/>
            <person name="Pangilinan J."/>
            <person name="Johnson J."/>
            <person name="Barry K."/>
            <person name="LaButti K."/>
            <person name="Ng V."/>
            <person name="Ahrendt S."/>
            <person name="Min B."/>
            <person name="Choi I.G."/>
            <person name="Park H."/>
            <person name="Plett J.M."/>
            <person name="Magnuson J."/>
            <person name="Spatafora J.W."/>
            <person name="Nagy L.G."/>
            <person name="Henrissat B."/>
            <person name="Grigoriev I.V."/>
            <person name="Yang Z.L."/>
            <person name="Xu J."/>
            <person name="Martin F.M."/>
        </authorList>
    </citation>
    <scope>NUCLEOTIDE SEQUENCE</scope>
    <source>
        <strain evidence="1">KUC20120723A-06</strain>
    </source>
</reference>
<evidence type="ECO:0000313" key="2">
    <source>
        <dbReference type="Proteomes" id="UP000790709"/>
    </source>
</evidence>
<organism evidence="1 2">
    <name type="scientific">Leucogyrophana mollusca</name>
    <dbReference type="NCBI Taxonomy" id="85980"/>
    <lineage>
        <taxon>Eukaryota</taxon>
        <taxon>Fungi</taxon>
        <taxon>Dikarya</taxon>
        <taxon>Basidiomycota</taxon>
        <taxon>Agaricomycotina</taxon>
        <taxon>Agaricomycetes</taxon>
        <taxon>Agaricomycetidae</taxon>
        <taxon>Boletales</taxon>
        <taxon>Boletales incertae sedis</taxon>
        <taxon>Leucogyrophana</taxon>
    </lineage>
</organism>
<protein>
    <submittedName>
        <fullName evidence="1">Uncharacterized protein</fullName>
    </submittedName>
</protein>
<evidence type="ECO:0000313" key="1">
    <source>
        <dbReference type="EMBL" id="KAH7930132.1"/>
    </source>
</evidence>
<gene>
    <name evidence="1" type="ORF">BV22DRAFT_76204</name>
</gene>